<dbReference type="InterPro" id="IPR050833">
    <property type="entry name" value="Poly_Biosynth_Transport"/>
</dbReference>
<feature type="transmembrane region" description="Helical" evidence="6">
    <location>
        <begin position="352"/>
        <end position="371"/>
    </location>
</feature>
<evidence type="ECO:0000256" key="5">
    <source>
        <dbReference type="ARBA" id="ARBA00023136"/>
    </source>
</evidence>
<dbReference type="InterPro" id="IPR002797">
    <property type="entry name" value="Polysacc_synth"/>
</dbReference>
<evidence type="ECO:0000256" key="4">
    <source>
        <dbReference type="ARBA" id="ARBA00022989"/>
    </source>
</evidence>
<dbReference type="AlphaFoldDB" id="A0A455W5K1"/>
<dbReference type="EMBL" id="AP019537">
    <property type="protein sequence ID" value="BBJ04619.1"/>
    <property type="molecule type" value="Genomic_DNA"/>
</dbReference>
<evidence type="ECO:0000256" key="1">
    <source>
        <dbReference type="ARBA" id="ARBA00004651"/>
    </source>
</evidence>
<dbReference type="GO" id="GO:0005886">
    <property type="term" value="C:plasma membrane"/>
    <property type="evidence" value="ECO:0007669"/>
    <property type="project" value="UniProtKB-SubCell"/>
</dbReference>
<evidence type="ECO:0000256" key="6">
    <source>
        <dbReference type="SAM" id="Phobius"/>
    </source>
</evidence>
<proteinExistence type="predicted"/>
<accession>A0A455W5K1</accession>
<evidence type="ECO:0000256" key="3">
    <source>
        <dbReference type="ARBA" id="ARBA00022692"/>
    </source>
</evidence>
<evidence type="ECO:0000313" key="7">
    <source>
        <dbReference type="EMBL" id="BBJ04619.1"/>
    </source>
</evidence>
<feature type="transmembrane region" description="Helical" evidence="6">
    <location>
        <begin position="79"/>
        <end position="104"/>
    </location>
</feature>
<feature type="transmembrane region" description="Helical" evidence="6">
    <location>
        <begin position="283"/>
        <end position="310"/>
    </location>
</feature>
<dbReference type="PANTHER" id="PTHR30250">
    <property type="entry name" value="PST FAMILY PREDICTED COLANIC ACID TRANSPORTER"/>
    <property type="match status" value="1"/>
</dbReference>
<dbReference type="Pfam" id="PF01943">
    <property type="entry name" value="Polysacc_synt"/>
    <property type="match status" value="1"/>
</dbReference>
<keyword evidence="3 6" id="KW-0812">Transmembrane</keyword>
<keyword evidence="2" id="KW-1003">Cell membrane</keyword>
<comment type="subcellular location">
    <subcellularLocation>
        <location evidence="1">Cell membrane</location>
        <topology evidence="1">Multi-pass membrane protein</topology>
    </subcellularLocation>
</comment>
<feature type="transmembrane region" description="Helical" evidence="6">
    <location>
        <begin position="141"/>
        <end position="163"/>
    </location>
</feature>
<name>A0A455W5K1_MARNT</name>
<gene>
    <name evidence="7" type="ORF">YBY_24680</name>
</gene>
<protein>
    <submittedName>
        <fullName evidence="7">Teichoic acid transporter</fullName>
    </submittedName>
</protein>
<reference evidence="7" key="1">
    <citation type="submission" date="2019-03" db="EMBL/GenBank/DDBJ databases">
        <title>Whole genome analysis of nitrate-reducing bacteria Marinobacter hydrocarbonoclasticus YB03.</title>
        <authorList>
            <person name="Azam A.H."/>
            <person name="Yuk S.R."/>
            <person name="Kamarisima K."/>
            <person name="Miyanaga K."/>
            <person name="Tanji Y."/>
        </authorList>
    </citation>
    <scope>NUCLEOTIDE SEQUENCE</scope>
    <source>
        <strain evidence="7">YB03</strain>
    </source>
</reference>
<feature type="transmembrane region" description="Helical" evidence="6">
    <location>
        <begin position="12"/>
        <end position="30"/>
    </location>
</feature>
<feature type="transmembrane region" description="Helical" evidence="6">
    <location>
        <begin position="377"/>
        <end position="397"/>
    </location>
</feature>
<keyword evidence="4 6" id="KW-1133">Transmembrane helix</keyword>
<feature type="transmembrane region" description="Helical" evidence="6">
    <location>
        <begin position="37"/>
        <end position="59"/>
    </location>
</feature>
<organism evidence="7">
    <name type="scientific">Marinobacter nauticus</name>
    <name type="common">Marinobacter hydrocarbonoclasticus</name>
    <name type="synonym">Marinobacter aquaeolei</name>
    <dbReference type="NCBI Taxonomy" id="2743"/>
    <lineage>
        <taxon>Bacteria</taxon>
        <taxon>Pseudomonadati</taxon>
        <taxon>Pseudomonadota</taxon>
        <taxon>Gammaproteobacteria</taxon>
        <taxon>Pseudomonadales</taxon>
        <taxon>Marinobacteraceae</taxon>
        <taxon>Marinobacter</taxon>
    </lineage>
</organism>
<sequence>MKRVLSNSAWLTAAHMSGFVIPLLELPILTRALGPEVYGGVLFALSLALAFSLVVEYGFNLSASREVAVSVGHPQRLAQIVGGVFFAKLIISLVVSSVLLLLMVTLGTPEVLSADLLLPACLFFLAFGFSPFWYFQGTERMIGPVLLNLALRVFALFGLWLFIREPNDAALALYILAGAGFLNTGLTSAWVFREVGRPEFSLSGALGQIRNGWHTFMYRSANDVLMSASPAVLGLASSKYQTGIFVPAEKLVKAAAGMALPVLTAFFPYFAKRHADGEPPKGWLLVVIMTLVAAAGAALLVLLAPWLIVVLAGDDFTESAHLITWFATMIPLRVFNQSLGLSVLIPQGRDRSAGYSLMFSALVAMCVGYYFATAFGAIGMVWGLLCGEALLLCLLTFSATRLKSSFP</sequence>
<feature type="transmembrane region" description="Helical" evidence="6">
    <location>
        <begin position="322"/>
        <end position="345"/>
    </location>
</feature>
<evidence type="ECO:0000256" key="2">
    <source>
        <dbReference type="ARBA" id="ARBA00022475"/>
    </source>
</evidence>
<keyword evidence="5 6" id="KW-0472">Membrane</keyword>
<feature type="transmembrane region" description="Helical" evidence="6">
    <location>
        <begin position="170"/>
        <end position="192"/>
    </location>
</feature>
<dbReference type="PANTHER" id="PTHR30250:SF11">
    <property type="entry name" value="O-ANTIGEN TRANSPORTER-RELATED"/>
    <property type="match status" value="1"/>
</dbReference>
<feature type="transmembrane region" description="Helical" evidence="6">
    <location>
        <begin position="116"/>
        <end position="135"/>
    </location>
</feature>